<feature type="binding site" evidence="8">
    <location>
        <position position="67"/>
    </location>
    <ligand>
        <name>GTP</name>
        <dbReference type="ChEBI" id="CHEBI:37565"/>
    </ligand>
</feature>
<evidence type="ECO:0000256" key="7">
    <source>
        <dbReference type="ARBA" id="ARBA00023150"/>
    </source>
</evidence>
<evidence type="ECO:0000256" key="2">
    <source>
        <dbReference type="ARBA" id="ARBA00022679"/>
    </source>
</evidence>
<keyword evidence="4 8" id="KW-0547">Nucleotide-binding</keyword>
<dbReference type="SUPFAM" id="SSF53448">
    <property type="entry name" value="Nucleotide-diphospho-sugar transferases"/>
    <property type="match status" value="1"/>
</dbReference>
<dbReference type="GO" id="GO:0016779">
    <property type="term" value="F:nucleotidyltransferase activity"/>
    <property type="evidence" value="ECO:0007669"/>
    <property type="project" value="UniProtKB-KW"/>
</dbReference>
<comment type="similarity">
    <text evidence="8">Belongs to the MobA family.</text>
</comment>
<evidence type="ECO:0000256" key="6">
    <source>
        <dbReference type="ARBA" id="ARBA00023134"/>
    </source>
</evidence>
<evidence type="ECO:0000313" key="11">
    <source>
        <dbReference type="Proteomes" id="UP001205603"/>
    </source>
</evidence>
<name>A0ABT1MH17_9BACT</name>
<dbReference type="EMBL" id="JANDHW010000006">
    <property type="protein sequence ID" value="MCP9611920.1"/>
    <property type="molecule type" value="Genomic_DNA"/>
</dbReference>
<feature type="binding site" evidence="8">
    <location>
        <position position="96"/>
    </location>
    <ligand>
        <name>Mg(2+)</name>
        <dbReference type="ChEBI" id="CHEBI:18420"/>
    </ligand>
</feature>
<keyword evidence="2 8" id="KW-0808">Transferase</keyword>
<dbReference type="HAMAP" id="MF_00316">
    <property type="entry name" value="MobA"/>
    <property type="match status" value="1"/>
</dbReference>
<proteinExistence type="inferred from homology"/>
<dbReference type="CDD" id="cd02503">
    <property type="entry name" value="MobA"/>
    <property type="match status" value="1"/>
</dbReference>
<keyword evidence="3 8" id="KW-0479">Metal-binding</keyword>
<dbReference type="PANTHER" id="PTHR19136">
    <property type="entry name" value="MOLYBDENUM COFACTOR GUANYLYLTRANSFERASE"/>
    <property type="match status" value="1"/>
</dbReference>
<comment type="cofactor">
    <cofactor evidence="8">
        <name>Mg(2+)</name>
        <dbReference type="ChEBI" id="CHEBI:18420"/>
    </cofactor>
</comment>
<evidence type="ECO:0000256" key="4">
    <source>
        <dbReference type="ARBA" id="ARBA00022741"/>
    </source>
</evidence>
<keyword evidence="11" id="KW-1185">Reference proteome</keyword>
<feature type="domain" description="MobA-like NTP transferase" evidence="9">
    <location>
        <begin position="8"/>
        <end position="149"/>
    </location>
</feature>
<dbReference type="PANTHER" id="PTHR19136:SF81">
    <property type="entry name" value="MOLYBDENUM COFACTOR GUANYLYLTRANSFERASE"/>
    <property type="match status" value="1"/>
</dbReference>
<evidence type="ECO:0000256" key="1">
    <source>
        <dbReference type="ARBA" id="ARBA00022490"/>
    </source>
</evidence>
<comment type="caution">
    <text evidence="8">Lacks conserved residue(s) required for the propagation of feature annotation.</text>
</comment>
<feature type="binding site" evidence="8">
    <location>
        <position position="23"/>
    </location>
    <ligand>
        <name>GTP</name>
        <dbReference type="ChEBI" id="CHEBI:37565"/>
    </ligand>
</feature>
<feature type="binding site" evidence="8">
    <location>
        <position position="96"/>
    </location>
    <ligand>
        <name>GTP</name>
        <dbReference type="ChEBI" id="CHEBI:37565"/>
    </ligand>
</feature>
<comment type="function">
    <text evidence="8">Transfers a GMP moiety from GTP to Mo-molybdopterin (Mo-MPT) cofactor (Moco or molybdenum cofactor) to form Mo-molybdopterin guanine dinucleotide (Mo-MGD) cofactor.</text>
</comment>
<comment type="domain">
    <text evidence="8">The N-terminal domain determines nucleotide recognition and specific binding, while the C-terminal domain determines the specific binding to the target protein.</text>
</comment>
<dbReference type="Gene3D" id="3.90.550.10">
    <property type="entry name" value="Spore Coat Polysaccharide Biosynthesis Protein SpsA, Chain A"/>
    <property type="match status" value="1"/>
</dbReference>
<dbReference type="Pfam" id="PF12804">
    <property type="entry name" value="NTP_transf_3"/>
    <property type="match status" value="1"/>
</dbReference>
<gene>
    <name evidence="8" type="primary">mobA</name>
    <name evidence="10" type="ORF">NMU02_07440</name>
</gene>
<dbReference type="Proteomes" id="UP001205603">
    <property type="component" value="Unassembled WGS sequence"/>
</dbReference>
<dbReference type="EC" id="2.7.7.77" evidence="8"/>
<evidence type="ECO:0000259" key="9">
    <source>
        <dbReference type="Pfam" id="PF12804"/>
    </source>
</evidence>
<dbReference type="InterPro" id="IPR029044">
    <property type="entry name" value="Nucleotide-diphossugar_trans"/>
</dbReference>
<keyword evidence="7 8" id="KW-0501">Molybdenum cofactor biosynthesis</keyword>
<accession>A0ABT1MH17</accession>
<keyword evidence="1 8" id="KW-0963">Cytoplasm</keyword>
<comment type="catalytic activity">
    <reaction evidence="8">
        <text>Mo-molybdopterin + GTP + H(+) = Mo-molybdopterin guanine dinucleotide + diphosphate</text>
        <dbReference type="Rhea" id="RHEA:34243"/>
        <dbReference type="ChEBI" id="CHEBI:15378"/>
        <dbReference type="ChEBI" id="CHEBI:33019"/>
        <dbReference type="ChEBI" id="CHEBI:37565"/>
        <dbReference type="ChEBI" id="CHEBI:71302"/>
        <dbReference type="ChEBI" id="CHEBI:71310"/>
        <dbReference type="EC" id="2.7.7.77"/>
    </reaction>
</comment>
<keyword evidence="5 8" id="KW-0460">Magnesium</keyword>
<evidence type="ECO:0000256" key="8">
    <source>
        <dbReference type="HAMAP-Rule" id="MF_00316"/>
    </source>
</evidence>
<comment type="subcellular location">
    <subcellularLocation>
        <location evidence="8">Cytoplasm</location>
    </subcellularLocation>
</comment>
<organism evidence="10 11">
    <name type="scientific">Coprobacter tertius</name>
    <dbReference type="NCBI Taxonomy" id="2944915"/>
    <lineage>
        <taxon>Bacteria</taxon>
        <taxon>Pseudomonadati</taxon>
        <taxon>Bacteroidota</taxon>
        <taxon>Bacteroidia</taxon>
        <taxon>Bacteroidales</taxon>
        <taxon>Barnesiellaceae</taxon>
        <taxon>Coprobacter</taxon>
    </lineage>
</organism>
<feature type="binding site" evidence="8">
    <location>
        <begin position="11"/>
        <end position="13"/>
    </location>
    <ligand>
        <name>GTP</name>
        <dbReference type="ChEBI" id="CHEBI:37565"/>
    </ligand>
</feature>
<dbReference type="InterPro" id="IPR025877">
    <property type="entry name" value="MobA-like_NTP_Trfase"/>
</dbReference>
<dbReference type="RefSeq" id="WP_255027049.1">
    <property type="nucleotide sequence ID" value="NZ_JANDHW010000006.1"/>
</dbReference>
<comment type="caution">
    <text evidence="10">The sequence shown here is derived from an EMBL/GenBank/DDBJ whole genome shotgun (WGS) entry which is preliminary data.</text>
</comment>
<keyword evidence="6 8" id="KW-0342">GTP-binding</keyword>
<evidence type="ECO:0000256" key="5">
    <source>
        <dbReference type="ARBA" id="ARBA00022842"/>
    </source>
</evidence>
<dbReference type="InterPro" id="IPR013482">
    <property type="entry name" value="Molybde_CF_guanTrfase"/>
</dbReference>
<protein>
    <recommendedName>
        <fullName evidence="8">Probable molybdenum cofactor guanylyltransferase</fullName>
        <shortName evidence="8">MoCo guanylyltransferase</shortName>
        <ecNumber evidence="8">2.7.7.77</ecNumber>
    </recommendedName>
    <alternativeName>
        <fullName evidence="8">GTP:molybdopterin guanylyltransferase</fullName>
    </alternativeName>
    <alternativeName>
        <fullName evidence="8">Mo-MPT guanylyltransferase</fullName>
    </alternativeName>
    <alternativeName>
        <fullName evidence="8">Molybdopterin guanylyltransferase</fullName>
    </alternativeName>
    <alternativeName>
        <fullName evidence="8">Molybdopterin-guanine dinucleotide synthase</fullName>
        <shortName evidence="8">MGD synthase</shortName>
    </alternativeName>
</protein>
<sequence>MIKPEITGLVLAGGKSSRFGSNKALATLQGKTFLHKAFTLIQPFCYEVYVSGNGEWYDISKYPIIPDIIPGMGPLGGIWSVMQQVNAKYLLVHTCDMPLMTPWMIRRLIEEGGGYEAVFWKQEDGKIQLFPSLFSIDFFPVINRMISQHEFSLNKLLPAYGVKMLEAKDTECKSFFNMNYFSDYKLLENNMPVDW</sequence>
<evidence type="ECO:0000256" key="3">
    <source>
        <dbReference type="ARBA" id="ARBA00022723"/>
    </source>
</evidence>
<evidence type="ECO:0000313" key="10">
    <source>
        <dbReference type="EMBL" id="MCP9611920.1"/>
    </source>
</evidence>
<reference evidence="10 11" key="1">
    <citation type="submission" date="2022-07" db="EMBL/GenBank/DDBJ databases">
        <title>Fecal culturing of patients with breast cancer.</title>
        <authorList>
            <person name="Teng N.M.Y."/>
            <person name="Kiu R."/>
            <person name="Evans R."/>
            <person name="Baker D.J."/>
            <person name="Zenner C."/>
            <person name="Robinson S.D."/>
            <person name="Hall L.J."/>
        </authorList>
    </citation>
    <scope>NUCLEOTIDE SEQUENCE [LARGE SCALE GENOMIC DNA]</scope>
    <source>
        <strain evidence="10 11">LH1063</strain>
    </source>
</reference>
<keyword evidence="10" id="KW-0548">Nucleotidyltransferase</keyword>